<keyword evidence="4 11" id="KW-0964">Secreted</keyword>
<keyword evidence="17" id="KW-1185">Reference proteome</keyword>
<dbReference type="EC" id="4.2.2.23" evidence="11"/>
<dbReference type="SUPFAM" id="SSF49452">
    <property type="entry name" value="Starch-binding domain-like"/>
    <property type="match status" value="1"/>
</dbReference>
<dbReference type="PANTHER" id="PTHR36574:SF1">
    <property type="entry name" value="RHAMNOGALACTURONATE LYASE-RELATED"/>
    <property type="match status" value="1"/>
</dbReference>
<dbReference type="GO" id="GO:0045490">
    <property type="term" value="P:pectin catabolic process"/>
    <property type="evidence" value="ECO:0007669"/>
    <property type="project" value="TreeGrafter"/>
</dbReference>
<dbReference type="InterPro" id="IPR016590">
    <property type="entry name" value="Rhamnogalacturonase_B"/>
</dbReference>
<keyword evidence="9 11" id="KW-0961">Cell wall biogenesis/degradation</keyword>
<dbReference type="Pfam" id="PF09284">
    <property type="entry name" value="RhgB_N"/>
    <property type="match status" value="1"/>
</dbReference>
<dbReference type="Gene3D" id="2.60.40.1120">
    <property type="entry name" value="Carboxypeptidase-like, regulatory domain"/>
    <property type="match status" value="1"/>
</dbReference>
<evidence type="ECO:0000256" key="1">
    <source>
        <dbReference type="ARBA" id="ARBA00001324"/>
    </source>
</evidence>
<dbReference type="InterPro" id="IPR014718">
    <property type="entry name" value="GH-type_carb-bd"/>
</dbReference>
<dbReference type="CDD" id="cd10316">
    <property type="entry name" value="RGL4_M"/>
    <property type="match status" value="1"/>
</dbReference>
<feature type="disulfide bond" evidence="12">
    <location>
        <begin position="58"/>
        <end position="102"/>
    </location>
</feature>
<name>A0A139HIF3_9PEZI</name>
<keyword evidence="10 11" id="KW-0624">Polysaccharide degradation</keyword>
<evidence type="ECO:0000256" key="6">
    <source>
        <dbReference type="ARBA" id="ARBA00023157"/>
    </source>
</evidence>
<evidence type="ECO:0000313" key="17">
    <source>
        <dbReference type="Proteomes" id="UP000070133"/>
    </source>
</evidence>
<dbReference type="STRING" id="321146.A0A139HIF3"/>
<dbReference type="InterPro" id="IPR015364">
    <property type="entry name" value="RhgB_N"/>
</dbReference>
<dbReference type="GO" id="GO:0005576">
    <property type="term" value="C:extracellular region"/>
    <property type="evidence" value="ECO:0007669"/>
    <property type="project" value="UniProtKB-SubCell"/>
</dbReference>
<evidence type="ECO:0000256" key="3">
    <source>
        <dbReference type="ARBA" id="ARBA00010418"/>
    </source>
</evidence>
<accession>A0A139HIF3</accession>
<dbReference type="PANTHER" id="PTHR36574">
    <property type="entry name" value="RHAMNOGALACTURONATE LYASE-RELATED"/>
    <property type="match status" value="1"/>
</dbReference>
<comment type="subcellular location">
    <subcellularLocation>
        <location evidence="2 11">Secreted</location>
    </subcellularLocation>
</comment>
<feature type="disulfide bond" evidence="12">
    <location>
        <begin position="194"/>
        <end position="203"/>
    </location>
</feature>
<evidence type="ECO:0000256" key="11">
    <source>
        <dbReference type="PIRNR" id="PIRNR011794"/>
    </source>
</evidence>
<dbReference type="CDD" id="cd10320">
    <property type="entry name" value="RGL4_N"/>
    <property type="match status" value="1"/>
</dbReference>
<dbReference type="InterPro" id="IPR008979">
    <property type="entry name" value="Galactose-bd-like_sf"/>
</dbReference>
<dbReference type="InterPro" id="IPR029413">
    <property type="entry name" value="RG-lyase_II"/>
</dbReference>
<dbReference type="EMBL" id="LFZN01000045">
    <property type="protein sequence ID" value="KXT02183.1"/>
    <property type="molecule type" value="Genomic_DNA"/>
</dbReference>
<evidence type="ECO:0000256" key="4">
    <source>
        <dbReference type="ARBA" id="ARBA00022525"/>
    </source>
</evidence>
<dbReference type="Pfam" id="PF14686">
    <property type="entry name" value="fn3_3"/>
    <property type="match status" value="1"/>
</dbReference>
<evidence type="ECO:0000256" key="2">
    <source>
        <dbReference type="ARBA" id="ARBA00004613"/>
    </source>
</evidence>
<keyword evidence="8 11" id="KW-0119">Carbohydrate metabolism</keyword>
<evidence type="ECO:0000256" key="9">
    <source>
        <dbReference type="ARBA" id="ARBA00023316"/>
    </source>
</evidence>
<reference evidence="16 17" key="1">
    <citation type="submission" date="2015-07" db="EMBL/GenBank/DDBJ databases">
        <title>Comparative genomics of the Sigatoka disease complex on banana suggests a link between parallel evolutionary changes in Pseudocercospora fijiensis and Pseudocercospora eumusae and increased virulence on the banana host.</title>
        <authorList>
            <person name="Chang T.-C."/>
            <person name="Salvucci A."/>
            <person name="Crous P.W."/>
            <person name="Stergiopoulos I."/>
        </authorList>
    </citation>
    <scope>NUCLEOTIDE SEQUENCE [LARGE SCALE GENOMIC DNA]</scope>
    <source>
        <strain evidence="16 17">CBS 114824</strain>
    </source>
</reference>
<feature type="chain" id="PRO_5010009643" description="Rhamnogalacturonate lyase" evidence="11">
    <location>
        <begin position="29"/>
        <end position="537"/>
    </location>
</feature>
<comment type="similarity">
    <text evidence="3 11">Belongs to the polysaccharide lyase 4 family.</text>
</comment>
<dbReference type="SUPFAM" id="SSF49785">
    <property type="entry name" value="Galactose-binding domain-like"/>
    <property type="match status" value="1"/>
</dbReference>
<evidence type="ECO:0000256" key="5">
    <source>
        <dbReference type="ARBA" id="ARBA00022729"/>
    </source>
</evidence>
<evidence type="ECO:0000259" key="14">
    <source>
        <dbReference type="Pfam" id="PF14683"/>
    </source>
</evidence>
<dbReference type="Gene3D" id="2.70.98.10">
    <property type="match status" value="1"/>
</dbReference>
<dbReference type="OrthoDB" id="114708at2759"/>
<evidence type="ECO:0000256" key="8">
    <source>
        <dbReference type="ARBA" id="ARBA00023277"/>
    </source>
</evidence>
<comment type="caution">
    <text evidence="16">The sequence shown here is derived from an EMBL/GenBank/DDBJ whole genome shotgun (WGS) entry which is preliminary data.</text>
</comment>
<evidence type="ECO:0000259" key="13">
    <source>
        <dbReference type="Pfam" id="PF09284"/>
    </source>
</evidence>
<proteinExistence type="inferred from homology"/>
<dbReference type="AlphaFoldDB" id="A0A139HIF3"/>
<dbReference type="Gene3D" id="2.60.120.260">
    <property type="entry name" value="Galactose-binding domain-like"/>
    <property type="match status" value="1"/>
</dbReference>
<evidence type="ECO:0000256" key="10">
    <source>
        <dbReference type="ARBA" id="ARBA00023326"/>
    </source>
</evidence>
<keyword evidence="7 11" id="KW-0456">Lyase</keyword>
<dbReference type="GO" id="GO:0030246">
    <property type="term" value="F:carbohydrate binding"/>
    <property type="evidence" value="ECO:0007669"/>
    <property type="project" value="UniProtKB-UniRule"/>
</dbReference>
<protein>
    <recommendedName>
        <fullName evidence="11">Rhamnogalacturonate lyase</fullName>
        <ecNumber evidence="11">4.2.2.23</ecNumber>
    </recommendedName>
</protein>
<dbReference type="InterPro" id="IPR011013">
    <property type="entry name" value="Gal_mutarotase_sf_dom"/>
</dbReference>
<dbReference type="InterPro" id="IPR029411">
    <property type="entry name" value="RG-lyase_III"/>
</dbReference>
<evidence type="ECO:0000313" key="16">
    <source>
        <dbReference type="EMBL" id="KXT02183.1"/>
    </source>
</evidence>
<dbReference type="Pfam" id="PF14683">
    <property type="entry name" value="CBM-like"/>
    <property type="match status" value="1"/>
</dbReference>
<feature type="domain" description="Rhamnogalacturonase B N-terminal" evidence="13">
    <location>
        <begin position="30"/>
        <end position="281"/>
    </location>
</feature>
<dbReference type="GO" id="GO:0102210">
    <property type="term" value="F:rhamnogalacturonan endolyase activity"/>
    <property type="evidence" value="ECO:0007669"/>
    <property type="project" value="UniProtKB-UniRule"/>
</dbReference>
<dbReference type="GO" id="GO:0071555">
    <property type="term" value="P:cell wall organization"/>
    <property type="evidence" value="ECO:0007669"/>
    <property type="project" value="UniProtKB-UniRule"/>
</dbReference>
<dbReference type="Proteomes" id="UP000070133">
    <property type="component" value="Unassembled WGS sequence"/>
</dbReference>
<dbReference type="CDD" id="cd10317">
    <property type="entry name" value="RGL4_C"/>
    <property type="match status" value="1"/>
</dbReference>
<feature type="domain" description="Rhamnogalacturonan lyase" evidence="15">
    <location>
        <begin position="287"/>
        <end position="360"/>
    </location>
</feature>
<sequence length="537" mass="57154">MYGRVGDSEHTMARLLISLLALATTAFAAFGLTDNNNSYVVDTGSANTLVATIDKASCDVTSIVYGGTELQASGVGTQIGSGLGSATVTAQVISNKYIKVTCATSTLTQYIVAVSGDSNLYMATYITAEPAVGELRYLARLSNSILPSEYPFGRVSTTAGNTKAIEGEDVYLVGSETRSKFYSSQRFIDDNVHCVYGAEVYACFVKPQYETSSGGPFHRDINSNNRGDFTSLTFYMNSGHVQTEDRRTGLNGPYALTFSRGGTPKLADSELSFFGDLDVQGYVPKSGRGYVSGTASGVKGNFQIVVHWYNAQAQYWTYASSSGAFTSPAMKPGTYTMKLYRTELEVASQSVKVSAGSTTTSNIVSTLKDPSQSIWTIGTCDGQPTGFLNADKQLRMHPSDSRMGKWAPGPFAVGTSADINMPMALFKGVNSPQNITFNSDSTAAATLRIRTTLAFASGRPMVTIGSWTASAAAPTLIDSRGVTRGAYRGYGEAYEFNIPAGTLVSGSNTLVISVISGSSGDGYLSPNFILDCIELYR</sequence>
<feature type="domain" description="Rhamnogalacturonan lyase" evidence="14">
    <location>
        <begin position="374"/>
        <end position="535"/>
    </location>
</feature>
<keyword evidence="6 12" id="KW-1015">Disulfide bond</keyword>
<dbReference type="PIRSF" id="PIRSF011794">
    <property type="entry name" value="Rhamnogalacturonase_B"/>
    <property type="match status" value="1"/>
</dbReference>
<comment type="catalytic activity">
    <reaction evidence="1 11">
        <text>Endotype eliminative cleavage of L-alpha-rhamnopyranosyl-(1-&gt;4)-alpha-D-galactopyranosyluronic acid bonds of rhamnogalacturonan I domains in ramified hairy regions of pectin leaving L-rhamnopyranose at the reducing end and 4-deoxy-4,5-unsaturated D-galactopyranosyluronic acid at the non-reducing end.</text>
        <dbReference type="EC" id="4.2.2.23"/>
    </reaction>
</comment>
<dbReference type="FunFam" id="2.70.98.10:FF:000020">
    <property type="entry name" value="Rhamnogalacturonate lyase A"/>
    <property type="match status" value="1"/>
</dbReference>
<keyword evidence="5 11" id="KW-0732">Signal</keyword>
<evidence type="ECO:0000259" key="15">
    <source>
        <dbReference type="Pfam" id="PF14686"/>
    </source>
</evidence>
<dbReference type="InterPro" id="IPR013784">
    <property type="entry name" value="Carb-bd-like_fold"/>
</dbReference>
<evidence type="ECO:0000256" key="12">
    <source>
        <dbReference type="PIRSR" id="PIRSR011794-1"/>
    </source>
</evidence>
<feature type="signal peptide" evidence="11">
    <location>
        <begin position="1"/>
        <end position="28"/>
    </location>
</feature>
<evidence type="ECO:0000256" key="7">
    <source>
        <dbReference type="ARBA" id="ARBA00023239"/>
    </source>
</evidence>
<organism evidence="16 17">
    <name type="scientific">Pseudocercospora eumusae</name>
    <dbReference type="NCBI Taxonomy" id="321146"/>
    <lineage>
        <taxon>Eukaryota</taxon>
        <taxon>Fungi</taxon>
        <taxon>Dikarya</taxon>
        <taxon>Ascomycota</taxon>
        <taxon>Pezizomycotina</taxon>
        <taxon>Dothideomycetes</taxon>
        <taxon>Dothideomycetidae</taxon>
        <taxon>Mycosphaerellales</taxon>
        <taxon>Mycosphaerellaceae</taxon>
        <taxon>Pseudocercospora</taxon>
    </lineage>
</organism>
<dbReference type="SUPFAM" id="SSF74650">
    <property type="entry name" value="Galactose mutarotase-like"/>
    <property type="match status" value="1"/>
</dbReference>
<gene>
    <name evidence="16" type="ORF">AC578_5960</name>
</gene>